<evidence type="ECO:0000313" key="1">
    <source>
        <dbReference type="EMBL" id="EUN22730.1"/>
    </source>
</evidence>
<evidence type="ECO:0000313" key="2">
    <source>
        <dbReference type="Proteomes" id="UP000054337"/>
    </source>
</evidence>
<gene>
    <name evidence="1" type="ORF">COCVIDRAFT_110607</name>
</gene>
<dbReference type="HOGENOM" id="CLU_3001896_0_0_1"/>
<dbReference type="RefSeq" id="XP_014552308.1">
    <property type="nucleotide sequence ID" value="XM_014696822.1"/>
</dbReference>
<name>W7E9U8_BIPV3</name>
<dbReference type="EMBL" id="KI968803">
    <property type="protein sequence ID" value="EUN22730.1"/>
    <property type="molecule type" value="Genomic_DNA"/>
</dbReference>
<feature type="non-terminal residue" evidence="1">
    <location>
        <position position="1"/>
    </location>
</feature>
<organism evidence="1 2">
    <name type="scientific">Bipolaris victoriae (strain FI3)</name>
    <name type="common">Victoria blight of oats agent</name>
    <name type="synonym">Cochliobolus victoriae</name>
    <dbReference type="NCBI Taxonomy" id="930091"/>
    <lineage>
        <taxon>Eukaryota</taxon>
        <taxon>Fungi</taxon>
        <taxon>Dikarya</taxon>
        <taxon>Ascomycota</taxon>
        <taxon>Pezizomycotina</taxon>
        <taxon>Dothideomycetes</taxon>
        <taxon>Pleosporomycetidae</taxon>
        <taxon>Pleosporales</taxon>
        <taxon>Pleosporineae</taxon>
        <taxon>Pleosporaceae</taxon>
        <taxon>Bipolaris</taxon>
    </lineage>
</organism>
<proteinExistence type="predicted"/>
<dbReference type="GeneID" id="26249810"/>
<accession>W7E9U8</accession>
<protein>
    <submittedName>
        <fullName evidence="1">Uncharacterized protein</fullName>
    </submittedName>
</protein>
<sequence>TLWGPLAEHSLEGRCLAISQKVGFVMASQDLSDRTISPLPQVCFWVLCSSYTVLIAR</sequence>
<reference evidence="1 2" key="1">
    <citation type="journal article" date="2013" name="PLoS Genet.">
        <title>Comparative genome structure, secondary metabolite, and effector coding capacity across Cochliobolus pathogens.</title>
        <authorList>
            <person name="Condon B.J."/>
            <person name="Leng Y."/>
            <person name="Wu D."/>
            <person name="Bushley K.E."/>
            <person name="Ohm R.A."/>
            <person name="Otillar R."/>
            <person name="Martin J."/>
            <person name="Schackwitz W."/>
            <person name="Grimwood J."/>
            <person name="MohdZainudin N."/>
            <person name="Xue C."/>
            <person name="Wang R."/>
            <person name="Manning V.A."/>
            <person name="Dhillon B."/>
            <person name="Tu Z.J."/>
            <person name="Steffenson B.J."/>
            <person name="Salamov A."/>
            <person name="Sun H."/>
            <person name="Lowry S."/>
            <person name="LaButti K."/>
            <person name="Han J."/>
            <person name="Copeland A."/>
            <person name="Lindquist E."/>
            <person name="Barry K."/>
            <person name="Schmutz J."/>
            <person name="Baker S.E."/>
            <person name="Ciuffetti L.M."/>
            <person name="Grigoriev I.V."/>
            <person name="Zhong S."/>
            <person name="Turgeon B.G."/>
        </authorList>
    </citation>
    <scope>NUCLEOTIDE SEQUENCE [LARGE SCALE GENOMIC DNA]</scope>
    <source>
        <strain evidence="1 2">FI3</strain>
    </source>
</reference>
<dbReference type="Proteomes" id="UP000054337">
    <property type="component" value="Unassembled WGS sequence"/>
</dbReference>
<keyword evidence="2" id="KW-1185">Reference proteome</keyword>
<dbReference type="AlphaFoldDB" id="W7E9U8"/>